<dbReference type="KEGG" id="och:CES85_0610"/>
<gene>
    <name evidence="1" type="ORF">CES85_0610</name>
</gene>
<accession>A0A248UI59</accession>
<dbReference type="Proteomes" id="UP000215256">
    <property type="component" value="Chromosome 1"/>
</dbReference>
<name>A0A248UI59_9HYPH</name>
<dbReference type="AlphaFoldDB" id="A0A248UI59"/>
<protein>
    <submittedName>
        <fullName evidence="1">Uncharacterized protein</fullName>
    </submittedName>
</protein>
<organism evidence="1 2">
    <name type="scientific">Ochrobactrum quorumnocens</name>
    <dbReference type="NCBI Taxonomy" id="271865"/>
    <lineage>
        <taxon>Bacteria</taxon>
        <taxon>Pseudomonadati</taxon>
        <taxon>Pseudomonadota</taxon>
        <taxon>Alphaproteobacteria</taxon>
        <taxon>Hyphomicrobiales</taxon>
        <taxon>Brucellaceae</taxon>
        <taxon>Brucella/Ochrobactrum group</taxon>
        <taxon>Ochrobactrum</taxon>
    </lineage>
</organism>
<sequence>MVVVMILARNPFGICGLYSDKSRKRHGKPLVFVGIAPVG</sequence>
<proteinExistence type="predicted"/>
<evidence type="ECO:0000313" key="1">
    <source>
        <dbReference type="EMBL" id="ASV86210.1"/>
    </source>
</evidence>
<evidence type="ECO:0000313" key="2">
    <source>
        <dbReference type="Proteomes" id="UP000215256"/>
    </source>
</evidence>
<reference evidence="1 2" key="1">
    <citation type="submission" date="2017-07" db="EMBL/GenBank/DDBJ databases">
        <title>Phylogenetic study on the rhizospheric bacterium Ochrobactrum sp. A44.</title>
        <authorList>
            <person name="Krzyzanowska D.M."/>
            <person name="Ossowicki A."/>
            <person name="Rajewska M."/>
            <person name="Maciag T."/>
            <person name="Kaczynski Z."/>
            <person name="Czerwicka M."/>
            <person name="Jafra S."/>
        </authorList>
    </citation>
    <scope>NUCLEOTIDE SEQUENCE [LARGE SCALE GENOMIC DNA]</scope>
    <source>
        <strain evidence="1 2">A44</strain>
    </source>
</reference>
<dbReference type="EMBL" id="CP022604">
    <property type="protein sequence ID" value="ASV86210.1"/>
    <property type="molecule type" value="Genomic_DNA"/>
</dbReference>